<feature type="region of interest" description="Disordered" evidence="1">
    <location>
        <begin position="259"/>
        <end position="281"/>
    </location>
</feature>
<dbReference type="InterPro" id="IPR041249">
    <property type="entry name" value="HEPN_DZIP3"/>
</dbReference>
<dbReference type="EMBL" id="REGN01010651">
    <property type="protein sequence ID" value="RMZ98634.1"/>
    <property type="molecule type" value="Genomic_DNA"/>
</dbReference>
<dbReference type="Proteomes" id="UP000276133">
    <property type="component" value="Unassembled WGS sequence"/>
</dbReference>
<organism evidence="3 4">
    <name type="scientific">Brachionus plicatilis</name>
    <name type="common">Marine rotifer</name>
    <name type="synonym">Brachionus muelleri</name>
    <dbReference type="NCBI Taxonomy" id="10195"/>
    <lineage>
        <taxon>Eukaryota</taxon>
        <taxon>Metazoa</taxon>
        <taxon>Spiralia</taxon>
        <taxon>Gnathifera</taxon>
        <taxon>Rotifera</taxon>
        <taxon>Eurotatoria</taxon>
        <taxon>Monogononta</taxon>
        <taxon>Pseudotrocha</taxon>
        <taxon>Ploima</taxon>
        <taxon>Brachionidae</taxon>
        <taxon>Brachionus</taxon>
    </lineage>
</organism>
<evidence type="ECO:0000259" key="2">
    <source>
        <dbReference type="Pfam" id="PF18738"/>
    </source>
</evidence>
<accession>A0A3M7PIS8</accession>
<dbReference type="AlphaFoldDB" id="A0A3M7PIS8"/>
<comment type="caution">
    <text evidence="3">The sequence shown here is derived from an EMBL/GenBank/DDBJ whole genome shotgun (WGS) entry which is preliminary data.</text>
</comment>
<evidence type="ECO:0000256" key="1">
    <source>
        <dbReference type="SAM" id="MobiDB-lite"/>
    </source>
</evidence>
<keyword evidence="4" id="KW-1185">Reference proteome</keyword>
<proteinExistence type="predicted"/>
<feature type="non-terminal residue" evidence="3">
    <location>
        <position position="1"/>
    </location>
</feature>
<reference evidence="3 4" key="1">
    <citation type="journal article" date="2018" name="Sci. Rep.">
        <title>Genomic signatures of local adaptation to the degree of environmental predictability in rotifers.</title>
        <authorList>
            <person name="Franch-Gras L."/>
            <person name="Hahn C."/>
            <person name="Garcia-Roger E.M."/>
            <person name="Carmona M.J."/>
            <person name="Serra M."/>
            <person name="Gomez A."/>
        </authorList>
    </citation>
    <scope>NUCLEOTIDE SEQUENCE [LARGE SCALE GENOMIC DNA]</scope>
    <source>
        <strain evidence="3">HYR1</strain>
    </source>
</reference>
<sequence length="599" mass="65239">DLIEKSSLKEIEKIKDVRNIIAHSSDMSLCDQEYEKHLTEIENSLINLGLNKKDIEHFKLNFNSTETKEVNNEKILDYKKGDVSFLNQNSFSKSIESKGIDFTLDLSQKKIFFFNEKPNYQQLAEYFQQLAGKWITNTKSNGTGQRKLSNATKSAEKSKTITKSLGLKTNGTGLSKISNATKSAEKSKTITKSLGLKTNGTGLSKISNATKSAEKSKTIIESSGLKTNGTGQAKLSNATKSVQKSTTISKSSVLKTNETGQAKLSNATKSAGKSTANTKSSVLKTNGTGLAKLSSATISVGKSTANNKTSDLKTNGTGQTKLSNATKSAGKSTANTKSSVLKTNGTGLAKLSYAIKSADRSTTNTNSCLVVGLCNKKDCTSVQYSQLCVYIDEVLRKETNFKLPNFNEIGNIRICAPCCRPAGHSTCFSAPALTAPLLNLKNVFGLSNKSAEKALNMASIPAGSQDTIWEASTSLTGKMSSCFVLHDVLSEIQARLLHVIGPNQYSINWLDMLELSDLKSKFVFHSDTIVSSSNFKESLNSIGNVHIFYPLLNYLSSNQDYIELVLQEWISNSKKLKSFQNGYTDDNLNQNSKIRRSLF</sequence>
<evidence type="ECO:0000313" key="3">
    <source>
        <dbReference type="EMBL" id="RMZ98634.1"/>
    </source>
</evidence>
<feature type="region of interest" description="Disordered" evidence="1">
    <location>
        <begin position="304"/>
        <end position="337"/>
    </location>
</feature>
<gene>
    <name evidence="3" type="ORF">BpHYR1_031472</name>
</gene>
<protein>
    <recommendedName>
        <fullName evidence="2">DZIP3-like HEPN domain-containing protein</fullName>
    </recommendedName>
</protein>
<evidence type="ECO:0000313" key="4">
    <source>
        <dbReference type="Proteomes" id="UP000276133"/>
    </source>
</evidence>
<feature type="domain" description="DZIP3-like HEPN" evidence="2">
    <location>
        <begin position="5"/>
        <end position="61"/>
    </location>
</feature>
<dbReference type="Pfam" id="PF18738">
    <property type="entry name" value="HEPN_DZIP3"/>
    <property type="match status" value="1"/>
</dbReference>
<name>A0A3M7PIS8_BRAPC</name>
<dbReference type="OrthoDB" id="26681at2759"/>